<dbReference type="PATRIC" id="fig|1423715.3.peg.18"/>
<organism evidence="2 3">
    <name type="scientific">Levilactobacillus acidifarinae DSM 19394 = JCM 15949</name>
    <dbReference type="NCBI Taxonomy" id="1423715"/>
    <lineage>
        <taxon>Bacteria</taxon>
        <taxon>Bacillati</taxon>
        <taxon>Bacillota</taxon>
        <taxon>Bacilli</taxon>
        <taxon>Lactobacillales</taxon>
        <taxon>Lactobacillaceae</taxon>
        <taxon>Levilactobacillus</taxon>
    </lineage>
</organism>
<comment type="caution">
    <text evidence="2">The sequence shown here is derived from an EMBL/GenBank/DDBJ whole genome shotgun (WGS) entry which is preliminary data.</text>
</comment>
<gene>
    <name evidence="2" type="ORF">FD25_GL000017</name>
</gene>
<evidence type="ECO:0000313" key="2">
    <source>
        <dbReference type="EMBL" id="KRK95602.1"/>
    </source>
</evidence>
<evidence type="ECO:0000313" key="3">
    <source>
        <dbReference type="Proteomes" id="UP000051955"/>
    </source>
</evidence>
<keyword evidence="1" id="KW-1133">Transmembrane helix</keyword>
<dbReference type="RefSeq" id="WP_225428540.1">
    <property type="nucleotide sequence ID" value="NZ_AZDV01000006.1"/>
</dbReference>
<evidence type="ECO:0000256" key="1">
    <source>
        <dbReference type="SAM" id="Phobius"/>
    </source>
</evidence>
<dbReference type="EMBL" id="AZDV01000006">
    <property type="protein sequence ID" value="KRK95602.1"/>
    <property type="molecule type" value="Genomic_DNA"/>
</dbReference>
<feature type="transmembrane region" description="Helical" evidence="1">
    <location>
        <begin position="12"/>
        <end position="31"/>
    </location>
</feature>
<name>A0A0R1LTT1_9LACO</name>
<accession>A0A0R1LTT1</accession>
<keyword evidence="1" id="KW-0472">Membrane</keyword>
<sequence length="132" mass="15194">MINLTHKLRWAIAAVVLYVAFVVVAVTTGFLNPSKIGLQWTILWYFVAAGLAYYFYFKNVTYREIIYYAQKLGYHYADLKAWVPNLRDNQDVPNPDKPRLFSPFTKVPITATNIIGDKLSAEAKEKGIPKYR</sequence>
<protein>
    <submittedName>
        <fullName evidence="2">Uncharacterized protein</fullName>
    </submittedName>
</protein>
<reference evidence="2 3" key="1">
    <citation type="journal article" date="2015" name="Genome Announc.">
        <title>Expanding the biotechnology potential of lactobacilli through comparative genomics of 213 strains and associated genera.</title>
        <authorList>
            <person name="Sun Z."/>
            <person name="Harris H.M."/>
            <person name="McCann A."/>
            <person name="Guo C."/>
            <person name="Argimon S."/>
            <person name="Zhang W."/>
            <person name="Yang X."/>
            <person name="Jeffery I.B."/>
            <person name="Cooney J.C."/>
            <person name="Kagawa T.F."/>
            <person name="Liu W."/>
            <person name="Song Y."/>
            <person name="Salvetti E."/>
            <person name="Wrobel A."/>
            <person name="Rasinkangas P."/>
            <person name="Parkhill J."/>
            <person name="Rea M.C."/>
            <person name="O'Sullivan O."/>
            <person name="Ritari J."/>
            <person name="Douillard F.P."/>
            <person name="Paul Ross R."/>
            <person name="Yang R."/>
            <person name="Briner A.E."/>
            <person name="Felis G.E."/>
            <person name="de Vos W.M."/>
            <person name="Barrangou R."/>
            <person name="Klaenhammer T.R."/>
            <person name="Caufield P.W."/>
            <person name="Cui Y."/>
            <person name="Zhang H."/>
            <person name="O'Toole P.W."/>
        </authorList>
    </citation>
    <scope>NUCLEOTIDE SEQUENCE [LARGE SCALE GENOMIC DNA]</scope>
    <source>
        <strain evidence="2 3">DSM 19394</strain>
    </source>
</reference>
<dbReference type="Proteomes" id="UP000051955">
    <property type="component" value="Unassembled WGS sequence"/>
</dbReference>
<keyword evidence="1" id="KW-0812">Transmembrane</keyword>
<proteinExistence type="predicted"/>
<keyword evidence="3" id="KW-1185">Reference proteome</keyword>
<feature type="transmembrane region" description="Helical" evidence="1">
    <location>
        <begin position="37"/>
        <end position="57"/>
    </location>
</feature>
<dbReference type="AlphaFoldDB" id="A0A0R1LTT1"/>